<dbReference type="EMBL" id="VFOW01000001">
    <property type="protein sequence ID" value="TQL77262.1"/>
    <property type="molecule type" value="Genomic_DNA"/>
</dbReference>
<protein>
    <submittedName>
        <fullName evidence="1">Uncharacterized protein</fullName>
    </submittedName>
</protein>
<gene>
    <name evidence="1" type="ORF">FB566_2818</name>
</gene>
<name>A0A543AXF4_9ACTN</name>
<proteinExistence type="predicted"/>
<comment type="caution">
    <text evidence="1">The sequence shown here is derived from an EMBL/GenBank/DDBJ whole genome shotgun (WGS) entry which is preliminary data.</text>
</comment>
<keyword evidence="2" id="KW-1185">Reference proteome</keyword>
<accession>A0A543AXF4</accession>
<dbReference type="AlphaFoldDB" id="A0A543AXF4"/>
<organism evidence="1 2">
    <name type="scientific">Stackebrandtia endophytica</name>
    <dbReference type="NCBI Taxonomy" id="1496996"/>
    <lineage>
        <taxon>Bacteria</taxon>
        <taxon>Bacillati</taxon>
        <taxon>Actinomycetota</taxon>
        <taxon>Actinomycetes</taxon>
        <taxon>Glycomycetales</taxon>
        <taxon>Glycomycetaceae</taxon>
        <taxon>Stackebrandtia</taxon>
    </lineage>
</organism>
<dbReference type="InParanoid" id="A0A543AXF4"/>
<sequence length="101" mass="10991">MQIDKQTVRGAGARIRQVGDDASSYLQQVASPMRSRIQNTNGLMAIATLQQVVDQLQRRTADLANDSRSTGDKVMIAADSYTNTDAARARSFASMSPNRSD</sequence>
<evidence type="ECO:0000313" key="1">
    <source>
        <dbReference type="EMBL" id="TQL77262.1"/>
    </source>
</evidence>
<dbReference type="Proteomes" id="UP000317043">
    <property type="component" value="Unassembled WGS sequence"/>
</dbReference>
<dbReference type="RefSeq" id="WP_142039889.1">
    <property type="nucleotide sequence ID" value="NZ_JBHTGS010000001.1"/>
</dbReference>
<reference evidence="1 2" key="1">
    <citation type="submission" date="2019-06" db="EMBL/GenBank/DDBJ databases">
        <title>Sequencing the genomes of 1000 actinobacteria strains.</title>
        <authorList>
            <person name="Klenk H.-P."/>
        </authorList>
    </citation>
    <scope>NUCLEOTIDE SEQUENCE [LARGE SCALE GENOMIC DNA]</scope>
    <source>
        <strain evidence="1 2">DSM 45928</strain>
    </source>
</reference>
<evidence type="ECO:0000313" key="2">
    <source>
        <dbReference type="Proteomes" id="UP000317043"/>
    </source>
</evidence>